<dbReference type="GeneID" id="76803710"/>
<dbReference type="Proteomes" id="UP000000600">
    <property type="component" value="Unassembled WGS sequence"/>
</dbReference>
<protein>
    <submittedName>
        <fullName evidence="1">Uncharacterized protein</fullName>
    </submittedName>
</protein>
<organism evidence="1 2">
    <name type="scientific">Paramecium tetraurelia</name>
    <dbReference type="NCBI Taxonomy" id="5888"/>
    <lineage>
        <taxon>Eukaryota</taxon>
        <taxon>Sar</taxon>
        <taxon>Alveolata</taxon>
        <taxon>Ciliophora</taxon>
        <taxon>Intramacronucleata</taxon>
        <taxon>Oligohymenophorea</taxon>
        <taxon>Peniculida</taxon>
        <taxon>Parameciidae</taxon>
        <taxon>Paramecium</taxon>
    </lineage>
</organism>
<proteinExistence type="predicted"/>
<dbReference type="HOGENOM" id="CLU_3225761_0_0_1"/>
<dbReference type="RefSeq" id="XP_052287140.1">
    <property type="nucleotide sequence ID" value="XM_052431163.1"/>
</dbReference>
<reference evidence="1 2" key="1">
    <citation type="journal article" date="2006" name="Nature">
        <title>Global trends of whole-genome duplications revealed by the ciliate Paramecium tetraurelia.</title>
        <authorList>
            <consortium name="Genoscope"/>
            <person name="Aury J.-M."/>
            <person name="Jaillon O."/>
            <person name="Duret L."/>
            <person name="Noel B."/>
            <person name="Jubin C."/>
            <person name="Porcel B.M."/>
            <person name="Segurens B."/>
            <person name="Daubin V."/>
            <person name="Anthouard V."/>
            <person name="Aiach N."/>
            <person name="Arnaiz O."/>
            <person name="Billaut A."/>
            <person name="Beisson J."/>
            <person name="Blanc I."/>
            <person name="Bouhouche K."/>
            <person name="Camara F."/>
            <person name="Duharcourt S."/>
            <person name="Guigo R."/>
            <person name="Gogendeau D."/>
            <person name="Katinka M."/>
            <person name="Keller A.-M."/>
            <person name="Kissmehl R."/>
            <person name="Klotz C."/>
            <person name="Koll F."/>
            <person name="Le Moue A."/>
            <person name="Lepere C."/>
            <person name="Malinsky S."/>
            <person name="Nowacki M."/>
            <person name="Nowak J.K."/>
            <person name="Plattner H."/>
            <person name="Poulain J."/>
            <person name="Ruiz F."/>
            <person name="Serrano V."/>
            <person name="Zagulski M."/>
            <person name="Dessen P."/>
            <person name="Betermier M."/>
            <person name="Weissenbach J."/>
            <person name="Scarpelli C."/>
            <person name="Schachter V."/>
            <person name="Sperling L."/>
            <person name="Meyer E."/>
            <person name="Cohen J."/>
            <person name="Wincker P."/>
        </authorList>
    </citation>
    <scope>NUCLEOTIDE SEQUENCE [LARGE SCALE GENOMIC DNA]</scope>
    <source>
        <strain evidence="1 2">Stock d4-2</strain>
    </source>
</reference>
<dbReference type="AlphaFoldDB" id="A0D0R8"/>
<sequence length="44" mass="5149">MGKKKSDFKGNKLQIIQIYHQDTQQEVKKSCGYSNKCMGVKELW</sequence>
<evidence type="ECO:0000313" key="2">
    <source>
        <dbReference type="Proteomes" id="UP000000600"/>
    </source>
</evidence>
<accession>A0D0R8</accession>
<dbReference type="EMBL" id="CT868241">
    <property type="protein sequence ID" value="CAK76635.1"/>
    <property type="molecule type" value="Genomic_DNA"/>
</dbReference>
<keyword evidence="2" id="KW-1185">Reference proteome</keyword>
<evidence type="ECO:0000313" key="1">
    <source>
        <dbReference type="EMBL" id="CAK76635.1"/>
    </source>
</evidence>
<name>A0D0R8_PARTE</name>
<dbReference type="InParanoid" id="A0D0R8"/>
<gene>
    <name evidence="1" type="ORF">GSPATT00012187001</name>
</gene>